<evidence type="ECO:0000313" key="1">
    <source>
        <dbReference type="EMBL" id="GAA0328017.1"/>
    </source>
</evidence>
<gene>
    <name evidence="1" type="ORF">GCM10008967_18130</name>
</gene>
<dbReference type="RefSeq" id="WP_343798368.1">
    <property type="nucleotide sequence ID" value="NZ_BAAADJ010000019.1"/>
</dbReference>
<dbReference type="EMBL" id="BAAADJ010000019">
    <property type="protein sequence ID" value="GAA0328017.1"/>
    <property type="molecule type" value="Genomic_DNA"/>
</dbReference>
<name>A0ABN0W7M8_9BACI</name>
<reference evidence="1 2" key="1">
    <citation type="journal article" date="2019" name="Int. J. Syst. Evol. Microbiol.">
        <title>The Global Catalogue of Microorganisms (GCM) 10K type strain sequencing project: providing services to taxonomists for standard genome sequencing and annotation.</title>
        <authorList>
            <consortium name="The Broad Institute Genomics Platform"/>
            <consortium name="The Broad Institute Genome Sequencing Center for Infectious Disease"/>
            <person name="Wu L."/>
            <person name="Ma J."/>
        </authorList>
    </citation>
    <scope>NUCLEOTIDE SEQUENCE [LARGE SCALE GENOMIC DNA]</scope>
    <source>
        <strain evidence="1 2">JCM 9731</strain>
    </source>
</reference>
<evidence type="ECO:0000313" key="2">
    <source>
        <dbReference type="Proteomes" id="UP001500782"/>
    </source>
</evidence>
<accession>A0ABN0W7M8</accession>
<protein>
    <submittedName>
        <fullName evidence="1">Uncharacterized protein</fullName>
    </submittedName>
</protein>
<comment type="caution">
    <text evidence="1">The sequence shown here is derived from an EMBL/GenBank/DDBJ whole genome shotgun (WGS) entry which is preliminary data.</text>
</comment>
<keyword evidence="2" id="KW-1185">Reference proteome</keyword>
<sequence>MYWLGYKILLRTNGDQIKSYNKRVYLFSDEILGNRVWLGFETDRKSVICQKNSVFIGFADRDSVKWLKSAENVLKTVE</sequence>
<organism evidence="1 2">
    <name type="scientific">Bacillus carboniphilus</name>
    <dbReference type="NCBI Taxonomy" id="86663"/>
    <lineage>
        <taxon>Bacteria</taxon>
        <taxon>Bacillati</taxon>
        <taxon>Bacillota</taxon>
        <taxon>Bacilli</taxon>
        <taxon>Bacillales</taxon>
        <taxon>Bacillaceae</taxon>
        <taxon>Bacillus</taxon>
    </lineage>
</organism>
<dbReference type="Proteomes" id="UP001500782">
    <property type="component" value="Unassembled WGS sequence"/>
</dbReference>
<proteinExistence type="predicted"/>